<feature type="domain" description="NB-ARC" evidence="6">
    <location>
        <begin position="161"/>
        <end position="332"/>
    </location>
</feature>
<sequence>MAEILGSFLSSLLASKVDRISVQDFKDFFKGNGIDERHLQDLRLLLLSVATVLNDAEEKQFIEPWVKEWTDKVKDVAYDADDLMDELVTKEMYSRDFASSLNPFAERPQSRVLEILERLRSLVELKDILIIKEGSASKLPSFTSETTSLVDERRVYGRNVDKEKIIEFLLSNNSQDVEVPVVAIVGMAGVGKTTLAQILYNDSRVMDHFQSRSWASVSGNSKMQEITKQVLDSFTLCQSDVVDFNGLQIRLKKELTGKRFLLVLDGFENENYLDWDILQMPFVSENNGSRIIVTTRNKRVATAIRANLTHFPPFLSQEASWELFSSHAFKSQNSNERSRVLTEIGKKIVQRCGGLPLATITLGSLLNSKEDSEEWENVCTSKLWDLSRGGNNIFSALISSYIRLPPYLKRCFSFCAIFPKGHKIEKGNLIYLWMAEGLLPRSTMGKRAEDIGEECFEELVTKTFFHHTSNDFLMHNIMHELAECVAGKFCYKLTDSDPSTIGVSRVRRISYFQGIYDDPEHFAMYAGFEKLRTFMPFKFYPVVPSLGEISTSVSILLKKPKPLRVFSLSEYPITLLPSSIGHLLHLRYLDLSWTPITSLPDSICNLYNLEALLLVGCADLTLLPTKTSKLINLRQLDISGSGIKKMPTNLGKLKSLQSLPRFVVNNDGGSNVGELGEMLELRGSLSIVNLENVLLKEEASNAGLKRKKYLHEVEFKWTTPTHSQESENIIFDMLEPHRNLKRLKINNFGGEKFPNWLQKVGPEFYGNGFEAFSSLRIIKFKDMLNWEEWSVNNQSGSEGFTLLQELYIENCPKLIGKLPGNLPSLDKLVITSCQTLSDTMPCVPRLRELKISGCEAFVSLSEQMMKCNDCLQTMAISNCPSLVSIPMDCVSGTLKSLKVSDCQKLQLEESHSYPVLESLILRSCDSLVSFQLALFPKLEDLCIEDCSSLQTILSTANNLPFLQNLNLKNCSKLAPFSEGEFSTMTSLNSLHLESLPTLTSLKGIGIEHLTSLKKLEIEDCGNLASIPIVDSLFHLTVKGCPLLKSHFERVTGEYSDMVSSIPSTIIEP</sequence>
<organism evidence="11 13">
    <name type="scientific">Medicago truncatula</name>
    <name type="common">Barrel medic</name>
    <name type="synonym">Medicago tribuloides</name>
    <dbReference type="NCBI Taxonomy" id="3880"/>
    <lineage>
        <taxon>Eukaryota</taxon>
        <taxon>Viridiplantae</taxon>
        <taxon>Streptophyta</taxon>
        <taxon>Embryophyta</taxon>
        <taxon>Tracheophyta</taxon>
        <taxon>Spermatophyta</taxon>
        <taxon>Magnoliopsida</taxon>
        <taxon>eudicotyledons</taxon>
        <taxon>Gunneridae</taxon>
        <taxon>Pentapetalae</taxon>
        <taxon>rosids</taxon>
        <taxon>fabids</taxon>
        <taxon>Fabales</taxon>
        <taxon>Fabaceae</taxon>
        <taxon>Papilionoideae</taxon>
        <taxon>50 kb inversion clade</taxon>
        <taxon>NPAAA clade</taxon>
        <taxon>Hologalegina</taxon>
        <taxon>IRL clade</taxon>
        <taxon>Trifolieae</taxon>
        <taxon>Medicago</taxon>
    </lineage>
</organism>
<evidence type="ECO:0000259" key="10">
    <source>
        <dbReference type="Pfam" id="PF25019"/>
    </source>
</evidence>
<feature type="domain" description="Disease resistance protein At4g27190-like leucine-rich repeats" evidence="8">
    <location>
        <begin position="904"/>
        <end position="1026"/>
    </location>
</feature>
<evidence type="ECO:0000313" key="12">
    <source>
        <dbReference type="EnsemblPlants" id="AES71147"/>
    </source>
</evidence>
<dbReference type="Pfam" id="PF23247">
    <property type="entry name" value="LRR_RPS2"/>
    <property type="match status" value="1"/>
</dbReference>
<dbReference type="eggNOG" id="KOG4658">
    <property type="taxonomic scope" value="Eukaryota"/>
</dbReference>
<keyword evidence="13" id="KW-1185">Reference proteome</keyword>
<gene>
    <name evidence="11" type="ordered locus">MTR_3g070590</name>
</gene>
<dbReference type="PANTHER" id="PTHR36766:SF40">
    <property type="entry name" value="DISEASE RESISTANCE PROTEIN RGA3"/>
    <property type="match status" value="1"/>
</dbReference>
<keyword evidence="5" id="KW-0067">ATP-binding</keyword>
<dbReference type="Gene3D" id="3.80.10.10">
    <property type="entry name" value="Ribonuclease Inhibitor"/>
    <property type="match status" value="3"/>
</dbReference>
<evidence type="ECO:0000256" key="3">
    <source>
        <dbReference type="ARBA" id="ARBA00022741"/>
    </source>
</evidence>
<dbReference type="SMART" id="SM00369">
    <property type="entry name" value="LRR_TYP"/>
    <property type="match status" value="2"/>
</dbReference>
<dbReference type="OMA" id="ISCPKLA"/>
<dbReference type="InterPro" id="IPR003591">
    <property type="entry name" value="Leu-rich_rpt_typical-subtyp"/>
</dbReference>
<dbReference type="Gene3D" id="3.40.50.300">
    <property type="entry name" value="P-loop containing nucleotide triphosphate hydrolases"/>
    <property type="match status" value="1"/>
</dbReference>
<evidence type="ECO:0000259" key="8">
    <source>
        <dbReference type="Pfam" id="PF23247"/>
    </source>
</evidence>
<dbReference type="Pfam" id="PF18052">
    <property type="entry name" value="Rx_N"/>
    <property type="match status" value="1"/>
</dbReference>
<dbReference type="GO" id="GO:0006952">
    <property type="term" value="P:defense response"/>
    <property type="evidence" value="ECO:0007669"/>
    <property type="project" value="UniProtKB-KW"/>
</dbReference>
<dbReference type="InterPro" id="IPR056789">
    <property type="entry name" value="LRR_R13L1-DRL21"/>
</dbReference>
<evidence type="ECO:0000256" key="4">
    <source>
        <dbReference type="ARBA" id="ARBA00022821"/>
    </source>
</evidence>
<dbReference type="SUPFAM" id="SSF52540">
    <property type="entry name" value="P-loop containing nucleoside triphosphate hydrolases"/>
    <property type="match status" value="1"/>
</dbReference>
<reference evidence="12" key="3">
    <citation type="submission" date="2015-04" db="UniProtKB">
        <authorList>
            <consortium name="EnsemblPlants"/>
        </authorList>
    </citation>
    <scope>IDENTIFICATION</scope>
    <source>
        <strain evidence="12">cv. Jemalong A17</strain>
    </source>
</reference>
<dbReference type="PANTHER" id="PTHR36766">
    <property type="entry name" value="PLANT BROAD-SPECTRUM MILDEW RESISTANCE PROTEIN RPW8"/>
    <property type="match status" value="1"/>
</dbReference>
<dbReference type="Proteomes" id="UP000002051">
    <property type="component" value="Chromosome 3"/>
</dbReference>
<dbReference type="PROSITE" id="PS51450">
    <property type="entry name" value="LRR"/>
    <property type="match status" value="1"/>
</dbReference>
<feature type="domain" description="Disease resistance protein winged helix" evidence="9">
    <location>
        <begin position="417"/>
        <end position="482"/>
    </location>
</feature>
<dbReference type="InterPro" id="IPR032675">
    <property type="entry name" value="LRR_dom_sf"/>
</dbReference>
<dbReference type="Pfam" id="PF23559">
    <property type="entry name" value="WHD_DRP"/>
    <property type="match status" value="1"/>
</dbReference>
<evidence type="ECO:0000256" key="1">
    <source>
        <dbReference type="ARBA" id="ARBA00022614"/>
    </source>
</evidence>
<dbReference type="Gene3D" id="1.20.5.4130">
    <property type="match status" value="1"/>
</dbReference>
<evidence type="ECO:0000313" key="13">
    <source>
        <dbReference type="Proteomes" id="UP000002051"/>
    </source>
</evidence>
<dbReference type="InterPro" id="IPR057135">
    <property type="entry name" value="At4g27190-like_LRR"/>
</dbReference>
<dbReference type="GO" id="GO:0005524">
    <property type="term" value="F:ATP binding"/>
    <property type="evidence" value="ECO:0007669"/>
    <property type="project" value="UniProtKB-KW"/>
</dbReference>
<feature type="domain" description="R13L1/DRL21-like LRR repeat region" evidence="10">
    <location>
        <begin position="673"/>
        <end position="811"/>
    </location>
</feature>
<dbReference type="AlphaFoldDB" id="G7JB95"/>
<dbReference type="InterPro" id="IPR042197">
    <property type="entry name" value="Apaf_helical"/>
</dbReference>
<protein>
    <submittedName>
        <fullName evidence="11">LRR and NB-ARC domain disease resistance protein</fullName>
    </submittedName>
</protein>
<evidence type="ECO:0000259" key="6">
    <source>
        <dbReference type="Pfam" id="PF00931"/>
    </source>
</evidence>
<reference evidence="11 13" key="1">
    <citation type="journal article" date="2011" name="Nature">
        <title>The Medicago genome provides insight into the evolution of rhizobial symbioses.</title>
        <authorList>
            <person name="Young N.D."/>
            <person name="Debelle F."/>
            <person name="Oldroyd G.E."/>
            <person name="Geurts R."/>
            <person name="Cannon S.B."/>
            <person name="Udvardi M.K."/>
            <person name="Benedito V.A."/>
            <person name="Mayer K.F."/>
            <person name="Gouzy J."/>
            <person name="Schoof H."/>
            <person name="Van de Peer Y."/>
            <person name="Proost S."/>
            <person name="Cook D.R."/>
            <person name="Meyers B.C."/>
            <person name="Spannagl M."/>
            <person name="Cheung F."/>
            <person name="De Mita S."/>
            <person name="Krishnakumar V."/>
            <person name="Gundlach H."/>
            <person name="Zhou S."/>
            <person name="Mudge J."/>
            <person name="Bharti A.K."/>
            <person name="Murray J.D."/>
            <person name="Naoumkina M.A."/>
            <person name="Rosen B."/>
            <person name="Silverstein K.A."/>
            <person name="Tang H."/>
            <person name="Rombauts S."/>
            <person name="Zhao P.X."/>
            <person name="Zhou P."/>
            <person name="Barbe V."/>
            <person name="Bardou P."/>
            <person name="Bechner M."/>
            <person name="Bellec A."/>
            <person name="Berger A."/>
            <person name="Berges H."/>
            <person name="Bidwell S."/>
            <person name="Bisseling T."/>
            <person name="Choisne N."/>
            <person name="Couloux A."/>
            <person name="Denny R."/>
            <person name="Deshpande S."/>
            <person name="Dai X."/>
            <person name="Doyle J.J."/>
            <person name="Dudez A.M."/>
            <person name="Farmer A.D."/>
            <person name="Fouteau S."/>
            <person name="Franken C."/>
            <person name="Gibelin C."/>
            <person name="Gish J."/>
            <person name="Goldstein S."/>
            <person name="Gonzalez A.J."/>
            <person name="Green P.J."/>
            <person name="Hallab A."/>
            <person name="Hartog M."/>
            <person name="Hua A."/>
            <person name="Humphray S.J."/>
            <person name="Jeong D.H."/>
            <person name="Jing Y."/>
            <person name="Jocker A."/>
            <person name="Kenton S.M."/>
            <person name="Kim D.J."/>
            <person name="Klee K."/>
            <person name="Lai H."/>
            <person name="Lang C."/>
            <person name="Lin S."/>
            <person name="Macmil S.L."/>
            <person name="Magdelenat G."/>
            <person name="Matthews L."/>
            <person name="McCorrison J."/>
            <person name="Monaghan E.L."/>
            <person name="Mun J.H."/>
            <person name="Najar F.Z."/>
            <person name="Nicholson C."/>
            <person name="Noirot C."/>
            <person name="O'Bleness M."/>
            <person name="Paule C.R."/>
            <person name="Poulain J."/>
            <person name="Prion F."/>
            <person name="Qin B."/>
            <person name="Qu C."/>
            <person name="Retzel E.F."/>
            <person name="Riddle C."/>
            <person name="Sallet E."/>
            <person name="Samain S."/>
            <person name="Samson N."/>
            <person name="Sanders I."/>
            <person name="Saurat O."/>
            <person name="Scarpelli C."/>
            <person name="Schiex T."/>
            <person name="Segurens B."/>
            <person name="Severin A.J."/>
            <person name="Sherrier D.J."/>
            <person name="Shi R."/>
            <person name="Sims S."/>
            <person name="Singer S.R."/>
            <person name="Sinharoy S."/>
            <person name="Sterck L."/>
            <person name="Viollet A."/>
            <person name="Wang B.B."/>
            <person name="Wang K."/>
            <person name="Wang M."/>
            <person name="Wang X."/>
            <person name="Warfsmann J."/>
            <person name="Weissenbach J."/>
            <person name="White D.D."/>
            <person name="White J.D."/>
            <person name="Wiley G.B."/>
            <person name="Wincker P."/>
            <person name="Xing Y."/>
            <person name="Yang L."/>
            <person name="Yao Z."/>
            <person name="Ying F."/>
            <person name="Zhai J."/>
            <person name="Zhou L."/>
            <person name="Zuber A."/>
            <person name="Denarie J."/>
            <person name="Dixon R.A."/>
            <person name="May G.D."/>
            <person name="Schwartz D.C."/>
            <person name="Rogers J."/>
            <person name="Quetier F."/>
            <person name="Town C.D."/>
            <person name="Roe B.A."/>
        </authorList>
    </citation>
    <scope>NUCLEOTIDE SEQUENCE [LARGE SCALE GENOMIC DNA]</scope>
    <source>
        <strain evidence="11">A17</strain>
        <strain evidence="12 13">cv. Jemalong A17</strain>
    </source>
</reference>
<evidence type="ECO:0000256" key="5">
    <source>
        <dbReference type="ARBA" id="ARBA00022840"/>
    </source>
</evidence>
<keyword evidence="4" id="KW-0611">Plant defense</keyword>
<evidence type="ECO:0000259" key="9">
    <source>
        <dbReference type="Pfam" id="PF23559"/>
    </source>
</evidence>
<dbReference type="EnsemblPlants" id="AES71147">
    <property type="protein sequence ID" value="AES71147"/>
    <property type="gene ID" value="MTR_3g070590"/>
</dbReference>
<dbReference type="InterPro" id="IPR036388">
    <property type="entry name" value="WH-like_DNA-bd_sf"/>
</dbReference>
<keyword evidence="3" id="KW-0547">Nucleotide-binding</keyword>
<dbReference type="GO" id="GO:0043531">
    <property type="term" value="F:ADP binding"/>
    <property type="evidence" value="ECO:0007669"/>
    <property type="project" value="InterPro"/>
</dbReference>
<keyword evidence="2" id="KW-0677">Repeat</keyword>
<accession>G7JB95</accession>
<dbReference type="Gene3D" id="1.10.10.10">
    <property type="entry name" value="Winged helix-like DNA-binding domain superfamily/Winged helix DNA-binding domain"/>
    <property type="match status" value="1"/>
</dbReference>
<dbReference type="InterPro" id="IPR001611">
    <property type="entry name" value="Leu-rich_rpt"/>
</dbReference>
<dbReference type="GO" id="GO:0051707">
    <property type="term" value="P:response to other organism"/>
    <property type="evidence" value="ECO:0007669"/>
    <property type="project" value="UniProtKB-ARBA"/>
</dbReference>
<evidence type="ECO:0000256" key="2">
    <source>
        <dbReference type="ARBA" id="ARBA00022737"/>
    </source>
</evidence>
<dbReference type="InterPro" id="IPR041118">
    <property type="entry name" value="Rx_N"/>
</dbReference>
<evidence type="ECO:0000259" key="7">
    <source>
        <dbReference type="Pfam" id="PF18052"/>
    </source>
</evidence>
<dbReference type="Pfam" id="PF25019">
    <property type="entry name" value="LRR_R13L1-DRL21"/>
    <property type="match status" value="1"/>
</dbReference>
<evidence type="ECO:0000313" key="11">
    <source>
        <dbReference type="EMBL" id="AES71147.1"/>
    </source>
</evidence>
<dbReference type="PaxDb" id="3880-AES71147"/>
<dbReference type="SUPFAM" id="SSF52058">
    <property type="entry name" value="L domain-like"/>
    <property type="match status" value="2"/>
</dbReference>
<dbReference type="InterPro" id="IPR002182">
    <property type="entry name" value="NB-ARC"/>
</dbReference>
<reference evidence="11 13" key="2">
    <citation type="journal article" date="2014" name="BMC Genomics">
        <title>An improved genome release (version Mt4.0) for the model legume Medicago truncatula.</title>
        <authorList>
            <person name="Tang H."/>
            <person name="Krishnakumar V."/>
            <person name="Bidwell S."/>
            <person name="Rosen B."/>
            <person name="Chan A."/>
            <person name="Zhou S."/>
            <person name="Gentzbittel L."/>
            <person name="Childs K.L."/>
            <person name="Yandell M."/>
            <person name="Gundlach H."/>
            <person name="Mayer K.F."/>
            <person name="Schwartz D.C."/>
            <person name="Town C.D."/>
        </authorList>
    </citation>
    <scope>GENOME REANNOTATION</scope>
    <source>
        <strain evidence="12 13">cv. Jemalong A17</strain>
    </source>
</reference>
<dbReference type="HOGENOM" id="CLU_000837_8_8_1"/>
<dbReference type="Gene3D" id="1.10.8.430">
    <property type="entry name" value="Helical domain of apoptotic protease-activating factors"/>
    <property type="match status" value="1"/>
</dbReference>
<dbReference type="PRINTS" id="PR00364">
    <property type="entry name" value="DISEASERSIST"/>
</dbReference>
<dbReference type="EMBL" id="CM001219">
    <property type="protein sequence ID" value="AES71147.1"/>
    <property type="molecule type" value="Genomic_DNA"/>
</dbReference>
<dbReference type="Pfam" id="PF00931">
    <property type="entry name" value="NB-ARC"/>
    <property type="match status" value="1"/>
</dbReference>
<dbReference type="InterPro" id="IPR027417">
    <property type="entry name" value="P-loop_NTPase"/>
</dbReference>
<feature type="domain" description="Disease resistance N-terminal" evidence="7">
    <location>
        <begin position="32"/>
        <end position="95"/>
    </location>
</feature>
<dbReference type="InterPro" id="IPR058922">
    <property type="entry name" value="WHD_DRP"/>
</dbReference>
<keyword evidence="1" id="KW-0433">Leucine-rich repeat</keyword>
<proteinExistence type="predicted"/>
<name>G7JB95_MEDTR</name>